<keyword evidence="4 7" id="KW-1133">Transmembrane helix</keyword>
<evidence type="ECO:0000256" key="7">
    <source>
        <dbReference type="SAM" id="Phobius"/>
    </source>
</evidence>
<evidence type="ECO:0000313" key="9">
    <source>
        <dbReference type="Proteomes" id="UP001138757"/>
    </source>
</evidence>
<feature type="transmembrane region" description="Helical" evidence="7">
    <location>
        <begin position="297"/>
        <end position="316"/>
    </location>
</feature>
<feature type="transmembrane region" description="Helical" evidence="7">
    <location>
        <begin position="238"/>
        <end position="262"/>
    </location>
</feature>
<dbReference type="Pfam" id="PF01594">
    <property type="entry name" value="AI-2E_transport"/>
    <property type="match status" value="1"/>
</dbReference>
<feature type="transmembrane region" description="Helical" evidence="7">
    <location>
        <begin position="268"/>
        <end position="290"/>
    </location>
</feature>
<keyword evidence="9" id="KW-1185">Reference proteome</keyword>
<feature type="transmembrane region" description="Helical" evidence="7">
    <location>
        <begin position="336"/>
        <end position="361"/>
    </location>
</feature>
<dbReference type="PANTHER" id="PTHR21716">
    <property type="entry name" value="TRANSMEMBRANE PROTEIN"/>
    <property type="match status" value="1"/>
</dbReference>
<protein>
    <submittedName>
        <fullName evidence="8">AI-2E family transporter</fullName>
    </submittedName>
</protein>
<feature type="transmembrane region" description="Helical" evidence="7">
    <location>
        <begin position="174"/>
        <end position="197"/>
    </location>
</feature>
<feature type="transmembrane region" description="Helical" evidence="7">
    <location>
        <begin position="50"/>
        <end position="81"/>
    </location>
</feature>
<organism evidence="8 9">
    <name type="scientific">Sphingobium nicotianae</name>
    <dbReference type="NCBI Taxonomy" id="2782607"/>
    <lineage>
        <taxon>Bacteria</taxon>
        <taxon>Pseudomonadati</taxon>
        <taxon>Pseudomonadota</taxon>
        <taxon>Alphaproteobacteria</taxon>
        <taxon>Sphingomonadales</taxon>
        <taxon>Sphingomonadaceae</taxon>
        <taxon>Sphingobium</taxon>
    </lineage>
</organism>
<dbReference type="GO" id="GO:0055085">
    <property type="term" value="P:transmembrane transport"/>
    <property type="evidence" value="ECO:0007669"/>
    <property type="project" value="TreeGrafter"/>
</dbReference>
<evidence type="ECO:0000256" key="5">
    <source>
        <dbReference type="ARBA" id="ARBA00023136"/>
    </source>
</evidence>
<evidence type="ECO:0000256" key="3">
    <source>
        <dbReference type="ARBA" id="ARBA00022692"/>
    </source>
</evidence>
<comment type="subcellular location">
    <subcellularLocation>
        <location evidence="1">Membrane</location>
        <topology evidence="1">Multi-pass membrane protein</topology>
    </subcellularLocation>
</comment>
<accession>A0A9X1DC85</accession>
<gene>
    <name evidence="8" type="ORF">KK488_09735</name>
</gene>
<proteinExistence type="inferred from homology"/>
<keyword evidence="3 7" id="KW-0812">Transmembrane</keyword>
<comment type="similarity">
    <text evidence="2">Belongs to the autoinducer-2 exporter (AI-2E) (TC 2.A.86) family.</text>
</comment>
<evidence type="ECO:0000256" key="6">
    <source>
        <dbReference type="SAM" id="MobiDB-lite"/>
    </source>
</evidence>
<dbReference type="PANTHER" id="PTHR21716:SF62">
    <property type="entry name" value="TRANSPORT PROTEIN YDBI-RELATED"/>
    <property type="match status" value="1"/>
</dbReference>
<evidence type="ECO:0000256" key="4">
    <source>
        <dbReference type="ARBA" id="ARBA00022989"/>
    </source>
</evidence>
<sequence>MAAGRTTPVTKPRAAARKPEAEPGPVTDRLDRPGPADAHTSEFWKELRRAVIWLSVVAAGALVVILIEPILFILASVVIAVMLDGGTRLLGRFLPIPRGYRLGIIVAFVVAFVGWTFYLTGTQVIQQAAQLPPLIESQVARISAFAQAHGINLGIAELRQAGEQLLGSVGRVTAILSSAAGVVSSLVMMLVLAVFLATEAQLYSRGLAWLVPIARRDEAHDLIDKVGWTLRRLMAGRLVGMMATGFLTGMLLMITGVPMAMLLGVLSFLLAFLPNIGAIMSGVLITLVGFSVDVQHGFFAIGVYFTVQTVESYFITPTVARRAVDMPPALVLGAQIMFGALFGILGLALADPILAMSKVILEERAKRRVAEQA</sequence>
<keyword evidence="5 7" id="KW-0472">Membrane</keyword>
<dbReference type="Proteomes" id="UP001138757">
    <property type="component" value="Unassembled WGS sequence"/>
</dbReference>
<evidence type="ECO:0000256" key="2">
    <source>
        <dbReference type="ARBA" id="ARBA00009773"/>
    </source>
</evidence>
<evidence type="ECO:0000256" key="1">
    <source>
        <dbReference type="ARBA" id="ARBA00004141"/>
    </source>
</evidence>
<evidence type="ECO:0000313" key="8">
    <source>
        <dbReference type="EMBL" id="MBT2187224.1"/>
    </source>
</evidence>
<name>A0A9X1DC85_9SPHN</name>
<feature type="transmembrane region" description="Helical" evidence="7">
    <location>
        <begin position="102"/>
        <end position="121"/>
    </location>
</feature>
<dbReference type="GO" id="GO:0016020">
    <property type="term" value="C:membrane"/>
    <property type="evidence" value="ECO:0007669"/>
    <property type="project" value="UniProtKB-SubCell"/>
</dbReference>
<comment type="caution">
    <text evidence="8">The sequence shown here is derived from an EMBL/GenBank/DDBJ whole genome shotgun (WGS) entry which is preliminary data.</text>
</comment>
<dbReference type="EMBL" id="JAHGAW010000006">
    <property type="protein sequence ID" value="MBT2187224.1"/>
    <property type="molecule type" value="Genomic_DNA"/>
</dbReference>
<dbReference type="InterPro" id="IPR002549">
    <property type="entry name" value="AI-2E-like"/>
</dbReference>
<feature type="region of interest" description="Disordered" evidence="6">
    <location>
        <begin position="1"/>
        <end position="36"/>
    </location>
</feature>
<reference evidence="8" key="1">
    <citation type="submission" date="2021-05" db="EMBL/GenBank/DDBJ databases">
        <title>Genome of Sphingobium sp. strain.</title>
        <authorList>
            <person name="Fan R."/>
        </authorList>
    </citation>
    <scope>NUCLEOTIDE SEQUENCE</scope>
    <source>
        <strain evidence="8">H33</strain>
    </source>
</reference>
<dbReference type="AlphaFoldDB" id="A0A9X1DC85"/>